<feature type="compositionally biased region" description="Basic and acidic residues" evidence="7">
    <location>
        <begin position="398"/>
        <end position="411"/>
    </location>
</feature>
<proteinExistence type="inferred from homology"/>
<sequence>MQNYVIILLLIEKNWLIYGGAGVEGIREWYEVWQNYRYHNEVNFLIFIPLFFLLRSWLIKKLNASFNTKLENNDLAPFIQSLINWGTFYAIITYAVIYFKDTFWLGETWFTIGNTPVTTLTFIIPVIIISLSVKFSNFISRFLLHRVYSRYEMDQGMQYTFSRLLHYIIIIVSVLVALPVIGFDLSVLTVFAGVAGIGIGFGMQNIASNFISGLILLFERPIKVGDRIKIGEIHCDVQHINIRSTVVRTRNNEHIIIPNSQFIENQIINWSYGDPIVRQQILIGVAYGSNVRLLEKLLLQAAREHRDVLDDPPPRVDFLDFGESALNFRLLYWIGDPVLRTRIKSALNYRINELLQEHGLEIPFPQRDLHLRSVDTALLKNMQWEMELSNEQTPRKQTILEDKPEVAEKPA</sequence>
<gene>
    <name evidence="12" type="ORF">LX24_01628</name>
</gene>
<evidence type="ECO:0000256" key="2">
    <source>
        <dbReference type="ARBA" id="ARBA00008017"/>
    </source>
</evidence>
<dbReference type="InterPro" id="IPR006685">
    <property type="entry name" value="MscS_channel_2nd"/>
</dbReference>
<keyword evidence="4 8" id="KW-0812">Transmembrane</keyword>
<evidence type="ECO:0000256" key="7">
    <source>
        <dbReference type="SAM" id="MobiDB-lite"/>
    </source>
</evidence>
<reference evidence="12 13" key="1">
    <citation type="submission" date="2019-07" db="EMBL/GenBank/DDBJ databases">
        <title>Genomic Encyclopedia of Type Strains, Phase I: the one thousand microbial genomes (KMG-I) project.</title>
        <authorList>
            <person name="Kyrpides N."/>
        </authorList>
    </citation>
    <scope>NUCLEOTIDE SEQUENCE [LARGE SCALE GENOMIC DNA]</scope>
    <source>
        <strain evidence="12 13">DSM 6562</strain>
    </source>
</reference>
<feature type="transmembrane region" description="Helical" evidence="8">
    <location>
        <begin position="189"/>
        <end position="218"/>
    </location>
</feature>
<dbReference type="Pfam" id="PF21088">
    <property type="entry name" value="MS_channel_1st"/>
    <property type="match status" value="1"/>
</dbReference>
<feature type="transmembrane region" description="Helical" evidence="8">
    <location>
        <begin position="119"/>
        <end position="144"/>
    </location>
</feature>
<dbReference type="InterPro" id="IPR011066">
    <property type="entry name" value="MscS_channel_C_sf"/>
</dbReference>
<dbReference type="Gene3D" id="3.30.70.100">
    <property type="match status" value="1"/>
</dbReference>
<accession>A0A5S4ZRC4</accession>
<evidence type="ECO:0000256" key="3">
    <source>
        <dbReference type="ARBA" id="ARBA00022475"/>
    </source>
</evidence>
<evidence type="ECO:0000256" key="8">
    <source>
        <dbReference type="SAM" id="Phobius"/>
    </source>
</evidence>
<keyword evidence="5 8" id="KW-1133">Transmembrane helix</keyword>
<dbReference type="Pfam" id="PF21082">
    <property type="entry name" value="MS_channel_3rd"/>
    <property type="match status" value="1"/>
</dbReference>
<keyword evidence="6 8" id="KW-0472">Membrane</keyword>
<dbReference type="GO" id="GO:0005886">
    <property type="term" value="C:plasma membrane"/>
    <property type="evidence" value="ECO:0007669"/>
    <property type="project" value="UniProtKB-SubCell"/>
</dbReference>
<comment type="subcellular location">
    <subcellularLocation>
        <location evidence="1">Cell membrane</location>
        <topology evidence="1">Multi-pass membrane protein</topology>
    </subcellularLocation>
</comment>
<dbReference type="InterPro" id="IPR023408">
    <property type="entry name" value="MscS_beta-dom_sf"/>
</dbReference>
<dbReference type="SUPFAM" id="SSF82861">
    <property type="entry name" value="Mechanosensitive channel protein MscS (YggB), transmembrane region"/>
    <property type="match status" value="1"/>
</dbReference>
<dbReference type="InterPro" id="IPR049142">
    <property type="entry name" value="MS_channel_1st"/>
</dbReference>
<evidence type="ECO:0000256" key="4">
    <source>
        <dbReference type="ARBA" id="ARBA00022692"/>
    </source>
</evidence>
<dbReference type="Proteomes" id="UP000323166">
    <property type="component" value="Unassembled WGS sequence"/>
</dbReference>
<dbReference type="InterPro" id="IPR010920">
    <property type="entry name" value="LSM_dom_sf"/>
</dbReference>
<organism evidence="12 13">
    <name type="scientific">Desulfallas thermosapovorans DSM 6562</name>
    <dbReference type="NCBI Taxonomy" id="1121431"/>
    <lineage>
        <taxon>Bacteria</taxon>
        <taxon>Bacillati</taxon>
        <taxon>Bacillota</taxon>
        <taxon>Clostridia</taxon>
        <taxon>Eubacteriales</taxon>
        <taxon>Desulfallaceae</taxon>
        <taxon>Desulfallas</taxon>
    </lineage>
</organism>
<keyword evidence="13" id="KW-1185">Reference proteome</keyword>
<dbReference type="SUPFAM" id="SSF50182">
    <property type="entry name" value="Sm-like ribonucleoproteins"/>
    <property type="match status" value="1"/>
</dbReference>
<dbReference type="PANTHER" id="PTHR30347">
    <property type="entry name" value="POTASSIUM CHANNEL RELATED"/>
    <property type="match status" value="1"/>
</dbReference>
<dbReference type="Gene3D" id="1.10.287.1260">
    <property type="match status" value="1"/>
</dbReference>
<comment type="caution">
    <text evidence="12">The sequence shown here is derived from an EMBL/GenBank/DDBJ whole genome shotgun (WGS) entry which is preliminary data.</text>
</comment>
<dbReference type="Pfam" id="PF00924">
    <property type="entry name" value="MS_channel_2nd"/>
    <property type="match status" value="1"/>
</dbReference>
<name>A0A5S4ZRC4_9FIRM</name>
<evidence type="ECO:0000259" key="9">
    <source>
        <dbReference type="Pfam" id="PF00924"/>
    </source>
</evidence>
<dbReference type="PANTHER" id="PTHR30347:SF1">
    <property type="entry name" value="MECHANOSENSITIVE CHANNEL MSCK"/>
    <property type="match status" value="1"/>
</dbReference>
<feature type="transmembrane region" description="Helical" evidence="8">
    <location>
        <begin position="164"/>
        <end position="183"/>
    </location>
</feature>
<dbReference type="SUPFAM" id="SSF82689">
    <property type="entry name" value="Mechanosensitive channel protein MscS (YggB), C-terminal domain"/>
    <property type="match status" value="1"/>
</dbReference>
<dbReference type="InterPro" id="IPR049278">
    <property type="entry name" value="MS_channel_C"/>
</dbReference>
<evidence type="ECO:0000256" key="5">
    <source>
        <dbReference type="ARBA" id="ARBA00022989"/>
    </source>
</evidence>
<feature type="domain" description="Mechanosensitive ion channel transmembrane helices 2/3" evidence="11">
    <location>
        <begin position="164"/>
        <end position="204"/>
    </location>
</feature>
<evidence type="ECO:0000259" key="11">
    <source>
        <dbReference type="Pfam" id="PF21088"/>
    </source>
</evidence>
<feature type="transmembrane region" description="Helical" evidence="8">
    <location>
        <begin position="42"/>
        <end position="58"/>
    </location>
</feature>
<feature type="transmembrane region" description="Helical" evidence="8">
    <location>
        <begin position="78"/>
        <end position="99"/>
    </location>
</feature>
<dbReference type="EMBL" id="VNHM01000008">
    <property type="protein sequence ID" value="TYO95279.1"/>
    <property type="molecule type" value="Genomic_DNA"/>
</dbReference>
<protein>
    <submittedName>
        <fullName evidence="12">Mechanosensitive ion channel-like protein</fullName>
    </submittedName>
</protein>
<dbReference type="InterPro" id="IPR011014">
    <property type="entry name" value="MscS_channel_TM-2"/>
</dbReference>
<dbReference type="AlphaFoldDB" id="A0A5S4ZRC4"/>
<evidence type="ECO:0000313" key="13">
    <source>
        <dbReference type="Proteomes" id="UP000323166"/>
    </source>
</evidence>
<comment type="similarity">
    <text evidence="2">Belongs to the MscS (TC 1.A.23) family.</text>
</comment>
<evidence type="ECO:0000256" key="1">
    <source>
        <dbReference type="ARBA" id="ARBA00004651"/>
    </source>
</evidence>
<feature type="domain" description="Mechanosensitive ion channel MscS C-terminal" evidence="10">
    <location>
        <begin position="283"/>
        <end position="362"/>
    </location>
</feature>
<dbReference type="Gene3D" id="2.30.30.60">
    <property type="match status" value="1"/>
</dbReference>
<dbReference type="InterPro" id="IPR052702">
    <property type="entry name" value="MscS-like_channel"/>
</dbReference>
<evidence type="ECO:0000256" key="6">
    <source>
        <dbReference type="ARBA" id="ARBA00023136"/>
    </source>
</evidence>
<evidence type="ECO:0000259" key="10">
    <source>
        <dbReference type="Pfam" id="PF21082"/>
    </source>
</evidence>
<keyword evidence="3" id="KW-1003">Cell membrane</keyword>
<feature type="region of interest" description="Disordered" evidence="7">
    <location>
        <begin position="390"/>
        <end position="411"/>
    </location>
</feature>
<dbReference type="GO" id="GO:0055085">
    <property type="term" value="P:transmembrane transport"/>
    <property type="evidence" value="ECO:0007669"/>
    <property type="project" value="InterPro"/>
</dbReference>
<evidence type="ECO:0000313" key="12">
    <source>
        <dbReference type="EMBL" id="TYO95279.1"/>
    </source>
</evidence>
<feature type="domain" description="Mechanosensitive ion channel MscS" evidence="9">
    <location>
        <begin position="205"/>
        <end position="271"/>
    </location>
</feature>